<sequence length="230" mass="27236">MPLDTIDLDLKESYIKYLENKILIRDRELDSLRQEIFDIKEWLEKTLRDSESRENYIDYLEKQLVIFQDKIDKLNEKIKILILYKNGNDNIDSKNYNLAIDMAQQPESPRLSLPENQATIQNNRIQREINNIRQYFQSLIIITPTINDIVDYLNIISDAGDRFERLVLDIYPQANACAIYAENQVADLQTQLTNSQIQLATLQNDYDLLHQAYEAHRTQHNIFKSRELDR</sequence>
<organism evidence="1 2">
    <name type="scientific">Cetraspora pellucida</name>
    <dbReference type="NCBI Taxonomy" id="1433469"/>
    <lineage>
        <taxon>Eukaryota</taxon>
        <taxon>Fungi</taxon>
        <taxon>Fungi incertae sedis</taxon>
        <taxon>Mucoromycota</taxon>
        <taxon>Glomeromycotina</taxon>
        <taxon>Glomeromycetes</taxon>
        <taxon>Diversisporales</taxon>
        <taxon>Gigasporaceae</taxon>
        <taxon>Cetraspora</taxon>
    </lineage>
</organism>
<proteinExistence type="predicted"/>
<dbReference type="EMBL" id="CAJVQA010004136">
    <property type="protein sequence ID" value="CAG8592163.1"/>
    <property type="molecule type" value="Genomic_DNA"/>
</dbReference>
<comment type="caution">
    <text evidence="1">The sequence shown here is derived from an EMBL/GenBank/DDBJ whole genome shotgun (WGS) entry which is preliminary data.</text>
</comment>
<evidence type="ECO:0000313" key="1">
    <source>
        <dbReference type="EMBL" id="CAG8592163.1"/>
    </source>
</evidence>
<dbReference type="Proteomes" id="UP000789759">
    <property type="component" value="Unassembled WGS sequence"/>
</dbReference>
<evidence type="ECO:0000313" key="2">
    <source>
        <dbReference type="Proteomes" id="UP000789759"/>
    </source>
</evidence>
<dbReference type="OrthoDB" id="2483695at2759"/>
<dbReference type="AlphaFoldDB" id="A0A9N9C668"/>
<protein>
    <submittedName>
        <fullName evidence="1">20673_t:CDS:1</fullName>
    </submittedName>
</protein>
<keyword evidence="2" id="KW-1185">Reference proteome</keyword>
<reference evidence="1" key="1">
    <citation type="submission" date="2021-06" db="EMBL/GenBank/DDBJ databases">
        <authorList>
            <person name="Kallberg Y."/>
            <person name="Tangrot J."/>
            <person name="Rosling A."/>
        </authorList>
    </citation>
    <scope>NUCLEOTIDE SEQUENCE</scope>
    <source>
        <strain evidence="1">FL966</strain>
    </source>
</reference>
<gene>
    <name evidence="1" type="ORF">CPELLU_LOCUS6586</name>
</gene>
<accession>A0A9N9C668</accession>
<name>A0A9N9C668_9GLOM</name>